<accession>A0A1Z4LH67</accession>
<dbReference type="Gene3D" id="1.25.40.10">
    <property type="entry name" value="Tetratricopeptide repeat domain"/>
    <property type="match status" value="1"/>
</dbReference>
<dbReference type="EMBL" id="AP018227">
    <property type="protein sequence ID" value="BAY80573.1"/>
    <property type="molecule type" value="Genomic_DNA"/>
</dbReference>
<name>A0A1Z4LH67_9CYAN</name>
<reference evidence="1 2" key="1">
    <citation type="submission" date="2017-06" db="EMBL/GenBank/DDBJ databases">
        <title>Genome sequencing of cyanobaciteial culture collection at National Institute for Environmental Studies (NIES).</title>
        <authorList>
            <person name="Hirose Y."/>
            <person name="Shimura Y."/>
            <person name="Fujisawa T."/>
            <person name="Nakamura Y."/>
            <person name="Kawachi M."/>
        </authorList>
    </citation>
    <scope>NUCLEOTIDE SEQUENCE [LARGE SCALE GENOMIC DNA]</scope>
    <source>
        <strain evidence="1 2">NIES-267</strain>
    </source>
</reference>
<protein>
    <submittedName>
        <fullName evidence="1">Uncharacterized protein</fullName>
    </submittedName>
</protein>
<sequence length="340" mass="39772">MTIKPSEEEVKKLEEDLAKNPRDTDIMNALALGYFSNPSLLKGKEDLELMEKAYATKKTIKSTHNLAWFYYLECWGSLEQALEIQKECISMEPKSFYPYFLYGYMLLANNQSVDAIKNLAIAYSKNKSRDIIHNLGTAYAKSGNFETAKEYLIAATNEQDIENKSKYNLAIVKIQLGEKEDALRIIKELETQVDKYDDIDSFAVAYLYYLLEDYDSAYVCCKRCDWNHYDLFSWEHIPYLIYKNDIEEFKKLVASEIANRTNWIIENKDNDEFWEDDTEEEKQEYLAERESEITRLTELEAEFALNKPNIDIDVNNQYFLESCGCLLFGCSEHNNLKDDE</sequence>
<dbReference type="AlphaFoldDB" id="A0A1Z4LH67"/>
<keyword evidence="2" id="KW-1185">Reference proteome</keyword>
<gene>
    <name evidence="1" type="ORF">NIES267_00300</name>
</gene>
<dbReference type="OrthoDB" id="1100173at2"/>
<dbReference type="Pfam" id="PF13181">
    <property type="entry name" value="TPR_8"/>
    <property type="match status" value="1"/>
</dbReference>
<dbReference type="InterPro" id="IPR019734">
    <property type="entry name" value="TPR_rpt"/>
</dbReference>
<dbReference type="InterPro" id="IPR011990">
    <property type="entry name" value="TPR-like_helical_dom_sf"/>
</dbReference>
<evidence type="ECO:0000313" key="1">
    <source>
        <dbReference type="EMBL" id="BAY80573.1"/>
    </source>
</evidence>
<dbReference type="SUPFAM" id="SSF48452">
    <property type="entry name" value="TPR-like"/>
    <property type="match status" value="1"/>
</dbReference>
<proteinExistence type="predicted"/>
<evidence type="ECO:0000313" key="2">
    <source>
        <dbReference type="Proteomes" id="UP000218418"/>
    </source>
</evidence>
<dbReference type="Proteomes" id="UP000218418">
    <property type="component" value="Chromosome"/>
</dbReference>
<organism evidence="1 2">
    <name type="scientific">Calothrix parasitica NIES-267</name>
    <dbReference type="NCBI Taxonomy" id="1973488"/>
    <lineage>
        <taxon>Bacteria</taxon>
        <taxon>Bacillati</taxon>
        <taxon>Cyanobacteriota</taxon>
        <taxon>Cyanophyceae</taxon>
        <taxon>Nostocales</taxon>
        <taxon>Calotrichaceae</taxon>
        <taxon>Calothrix</taxon>
    </lineage>
</organism>